<keyword evidence="2" id="KW-1185">Reference proteome</keyword>
<gene>
    <name evidence="1" type="ORF">BTO20_11470</name>
</gene>
<dbReference type="RefSeq" id="WP_087075960.1">
    <property type="nucleotide sequence ID" value="NZ_CP020809.1"/>
</dbReference>
<reference evidence="1 2" key="1">
    <citation type="submission" date="2017-04" db="EMBL/GenBank/DDBJ databases">
        <title>Whole Genome Sequence of 1,4-Dioxane Degrading Bacterium Mycobacterium dioxanotrophicus PH-06.</title>
        <authorList>
            <person name="He Y."/>
        </authorList>
    </citation>
    <scope>NUCLEOTIDE SEQUENCE [LARGE SCALE GENOMIC DNA]</scope>
    <source>
        <strain evidence="1 2">PH-06</strain>
    </source>
</reference>
<protein>
    <recommendedName>
        <fullName evidence="3">Head-to-tail adaptor</fullName>
    </recommendedName>
</protein>
<proteinExistence type="predicted"/>
<dbReference type="AlphaFoldDB" id="A0A1Y0C1T8"/>
<dbReference type="Proteomes" id="UP000195331">
    <property type="component" value="Chromosome"/>
</dbReference>
<sequence>MAELTAANLSAYTKSRLPADATTQDLLDAALSAARRWCGWHVSPVRTDDELVVDGPGGRVLSLPTLNLIALSALTECGVALDVTQLDVSRRKGTVEKHPYGNWTHRDGAITATMTHGFTEAEAADWRRAVLRLADLMDRDDTQRGGGDMIMKRIDDVQYQWAQGIISTDSRLEALFSTFRILPAP</sequence>
<dbReference type="EMBL" id="CP020809">
    <property type="protein sequence ID" value="ART69118.1"/>
    <property type="molecule type" value="Genomic_DNA"/>
</dbReference>
<evidence type="ECO:0000313" key="1">
    <source>
        <dbReference type="EMBL" id="ART69118.1"/>
    </source>
</evidence>
<accession>A0A1Y0C1T8</accession>
<evidence type="ECO:0000313" key="2">
    <source>
        <dbReference type="Proteomes" id="UP000195331"/>
    </source>
</evidence>
<dbReference type="OrthoDB" id="3838020at2"/>
<name>A0A1Y0C1T8_9MYCO</name>
<dbReference type="KEGG" id="mdx:BTO20_11470"/>
<evidence type="ECO:0008006" key="3">
    <source>
        <dbReference type="Google" id="ProtNLM"/>
    </source>
</evidence>
<organism evidence="1 2">
    <name type="scientific">Mycobacterium dioxanotrophicus</name>
    <dbReference type="NCBI Taxonomy" id="482462"/>
    <lineage>
        <taxon>Bacteria</taxon>
        <taxon>Bacillati</taxon>
        <taxon>Actinomycetota</taxon>
        <taxon>Actinomycetes</taxon>
        <taxon>Mycobacteriales</taxon>
        <taxon>Mycobacteriaceae</taxon>
        <taxon>Mycobacterium</taxon>
    </lineage>
</organism>